<organism evidence="1 2">
    <name type="scientific">Solanum tuberosum</name>
    <name type="common">Potato</name>
    <dbReference type="NCBI Taxonomy" id="4113"/>
    <lineage>
        <taxon>Eukaryota</taxon>
        <taxon>Viridiplantae</taxon>
        <taxon>Streptophyta</taxon>
        <taxon>Embryophyta</taxon>
        <taxon>Tracheophyta</taxon>
        <taxon>Spermatophyta</taxon>
        <taxon>Magnoliopsida</taxon>
        <taxon>eudicotyledons</taxon>
        <taxon>Gunneridae</taxon>
        <taxon>Pentapetalae</taxon>
        <taxon>asterids</taxon>
        <taxon>lamiids</taxon>
        <taxon>Solanales</taxon>
        <taxon>Solanaceae</taxon>
        <taxon>Solanoideae</taxon>
        <taxon>Solaneae</taxon>
        <taxon>Solanum</taxon>
    </lineage>
</organism>
<dbReference type="Proteomes" id="UP000011115">
    <property type="component" value="Unassembled WGS sequence"/>
</dbReference>
<dbReference type="HOGENOM" id="CLU_1868742_0_0_1"/>
<proteinExistence type="predicted"/>
<sequence length="137" mass="15244">MHAQDETLNPTKYKKIKSKITPLPMSVYVCPSCKKAEGQHGFQFFGSMVKAVQHGKVVTADSQSNREKKTWYPVANVATDSLPDQLSVSQSHVKLVIVHPLDIATSKRVDLLRSPKLPLSKPLHGLRMIVSAVDIWI</sequence>
<dbReference type="EnsemblPlants" id="PGSC0003DMT400049898">
    <property type="protein sequence ID" value="PGSC0003DMT400049898"/>
    <property type="gene ID" value="PGSC0003DMG400019389"/>
</dbReference>
<evidence type="ECO:0000313" key="1">
    <source>
        <dbReference type="EnsemblPlants" id="PGSC0003DMT400049898"/>
    </source>
</evidence>
<protein>
    <submittedName>
        <fullName evidence="1">Uncharacterized protein</fullName>
    </submittedName>
</protein>
<evidence type="ECO:0000313" key="2">
    <source>
        <dbReference type="Proteomes" id="UP000011115"/>
    </source>
</evidence>
<reference evidence="1" key="2">
    <citation type="submission" date="2015-06" db="UniProtKB">
        <authorList>
            <consortium name="EnsemblPlants"/>
        </authorList>
    </citation>
    <scope>IDENTIFICATION</scope>
    <source>
        <strain evidence="1">DM1-3 516 R44</strain>
    </source>
</reference>
<dbReference type="Gramene" id="PGSC0003DMT400049898">
    <property type="protein sequence ID" value="PGSC0003DMT400049898"/>
    <property type="gene ID" value="PGSC0003DMG400019389"/>
</dbReference>
<name>M1BPI0_SOLTU</name>
<dbReference type="InParanoid" id="M1BPI0"/>
<dbReference type="PaxDb" id="4113-PGSC0003DMT400049898"/>
<keyword evidence="2" id="KW-1185">Reference proteome</keyword>
<dbReference type="AlphaFoldDB" id="M1BPI0"/>
<reference evidence="2" key="1">
    <citation type="journal article" date="2011" name="Nature">
        <title>Genome sequence and analysis of the tuber crop potato.</title>
        <authorList>
            <consortium name="The Potato Genome Sequencing Consortium"/>
        </authorList>
    </citation>
    <scope>NUCLEOTIDE SEQUENCE [LARGE SCALE GENOMIC DNA]</scope>
    <source>
        <strain evidence="2">cv. DM1-3 516 R44</strain>
    </source>
</reference>
<accession>M1BPI0</accession>